<dbReference type="Pfam" id="PF07494">
    <property type="entry name" value="Reg_prop"/>
    <property type="match status" value="1"/>
</dbReference>
<reference evidence="4 5" key="1">
    <citation type="submission" date="2016-10" db="EMBL/GenBank/DDBJ databases">
        <authorList>
            <person name="de Groot N.N."/>
        </authorList>
    </citation>
    <scope>NUCLEOTIDE SEQUENCE [LARGE SCALE GENOMIC DNA]</scope>
    <source>
        <strain evidence="4 5">CGMCC 1.7005</strain>
    </source>
</reference>
<dbReference type="AlphaFoldDB" id="A0A1I6YLG5"/>
<feature type="chain" id="PRO_5014854415" evidence="2">
    <location>
        <begin position="19"/>
        <end position="951"/>
    </location>
</feature>
<dbReference type="STRING" id="477690.SAMN05216474_0990"/>
<dbReference type="SUPFAM" id="SSF101898">
    <property type="entry name" value="NHL repeat"/>
    <property type="match status" value="1"/>
</dbReference>
<sequence length="951" mass="110320">MRFTLLIYLLFLCLFAQGQPNFETQGLNVSEQLNLPSLETYKIKQDSKGNIWILSDAGVIQYDGNTSKIFTAKDGLTNSTIFDMYEDQFGRIWFLGMSLELCYFHEGKIHSYRYNQLLKQRLKNKVRIWKEIYVDSNDAVYYSINGAGCHKITKEGDITKIKQKDGIEILEIEDHLMISCNMLKDNYRVGKNLDTLKLDLYFKNQVKALLTPQVNSAIQPFQKIKGSNFSILYNTVFKEMEVVETESKSVYLTPYHDDILVATAGGFYIGKVTQSGITRSSPMVLRNDYITSILVDNQGAIWVSTLENGIFYFQDLNLQSSTYIEEETDKNIHKIFTFQNNLYALSYHHLFNLSTSTFLSTEANQEYCNYAILEDKLVLSKGGILHPYKTEFGYTLPFSRDLKVIDNKIFVSSSDRVYTIKPDQLKITPFFTPFDDSKITYSKKIALIDSSTILHSSLEKIRILKKHATLKEFSDAYNVQQMENIDRQQILILDKTKGLFSFNIETQEIQALNNINRLLPEVEFNCFYYEKNRNEYYIASNSGLFICRDSSIRIIDKNNGLSSNQINSLYYENNTLYFGVKGNVYRYHLSSNLPQQPIKSQKAKATLLTSDSNSIAIYEESNFSFPSGLKFLEFDLSTYSYSNWFHKQYQFRTDTSNTWISTNTPSFTLTNLNGKYQLEARYKIDAFTWSSPIQLAQITITPPWYKHWIMLVLYLISLGLIILLLVRFRLNRKMKKLQIQNNLLSYQQRLNNARIKPHFIFNVLNSINSHILFNENQQASNYLIKFSKLLRNLLEKSGDDIILIEHEVDLIQSFLNLEQIRNNNFEYTIDLPLNLKSLYIPSLMIQPFVENAVVHGLHAEKDQNIISISLKKQGSKTIQVSISNNSQMSLEQIEKWQKSKEGHAVHISKSRIVNYNRLFKRKDLSIELVPKDDNTEIILILPIIPNQKKNL</sequence>
<dbReference type="PANTHER" id="PTHR34220">
    <property type="entry name" value="SENSOR HISTIDINE KINASE YPDA"/>
    <property type="match status" value="1"/>
</dbReference>
<keyword evidence="5" id="KW-1185">Reference proteome</keyword>
<dbReference type="InterPro" id="IPR015943">
    <property type="entry name" value="WD40/YVTN_repeat-like_dom_sf"/>
</dbReference>
<evidence type="ECO:0000313" key="5">
    <source>
        <dbReference type="Proteomes" id="UP000236454"/>
    </source>
</evidence>
<dbReference type="InterPro" id="IPR050640">
    <property type="entry name" value="Bact_2-comp_sensor_kinase"/>
</dbReference>
<dbReference type="EMBL" id="FPAS01000001">
    <property type="protein sequence ID" value="SFT51227.1"/>
    <property type="molecule type" value="Genomic_DNA"/>
</dbReference>
<dbReference type="Proteomes" id="UP000236454">
    <property type="component" value="Unassembled WGS sequence"/>
</dbReference>
<keyword evidence="1" id="KW-0812">Transmembrane</keyword>
<dbReference type="Gene3D" id="2.130.10.10">
    <property type="entry name" value="YVTN repeat-like/Quinoprotein amine dehydrogenase"/>
    <property type="match status" value="3"/>
</dbReference>
<feature type="signal peptide" evidence="2">
    <location>
        <begin position="1"/>
        <end position="18"/>
    </location>
</feature>
<dbReference type="PANTHER" id="PTHR34220:SF7">
    <property type="entry name" value="SENSOR HISTIDINE KINASE YPDA"/>
    <property type="match status" value="1"/>
</dbReference>
<evidence type="ECO:0000256" key="2">
    <source>
        <dbReference type="SAM" id="SignalP"/>
    </source>
</evidence>
<dbReference type="InterPro" id="IPR010559">
    <property type="entry name" value="Sig_transdc_His_kin_internal"/>
</dbReference>
<feature type="transmembrane region" description="Helical" evidence="1">
    <location>
        <begin position="708"/>
        <end position="726"/>
    </location>
</feature>
<dbReference type="Pfam" id="PF06580">
    <property type="entry name" value="His_kinase"/>
    <property type="match status" value="1"/>
</dbReference>
<dbReference type="GO" id="GO:0016020">
    <property type="term" value="C:membrane"/>
    <property type="evidence" value="ECO:0007669"/>
    <property type="project" value="InterPro"/>
</dbReference>
<name>A0A1I6YLG5_9FLAO</name>
<dbReference type="GO" id="GO:0000155">
    <property type="term" value="F:phosphorelay sensor kinase activity"/>
    <property type="evidence" value="ECO:0007669"/>
    <property type="project" value="InterPro"/>
</dbReference>
<organism evidence="4 5">
    <name type="scientific">Lishizhenia tianjinensis</name>
    <dbReference type="NCBI Taxonomy" id="477690"/>
    <lineage>
        <taxon>Bacteria</taxon>
        <taxon>Pseudomonadati</taxon>
        <taxon>Bacteroidota</taxon>
        <taxon>Flavobacteriia</taxon>
        <taxon>Flavobacteriales</taxon>
        <taxon>Crocinitomicaceae</taxon>
        <taxon>Lishizhenia</taxon>
    </lineage>
</organism>
<gene>
    <name evidence="4" type="ORF">SAMN05216474_0990</name>
</gene>
<dbReference type="InterPro" id="IPR011110">
    <property type="entry name" value="Reg_prop"/>
</dbReference>
<evidence type="ECO:0000259" key="3">
    <source>
        <dbReference type="Pfam" id="PF06580"/>
    </source>
</evidence>
<keyword evidence="1" id="KW-1133">Transmembrane helix</keyword>
<evidence type="ECO:0000313" key="4">
    <source>
        <dbReference type="EMBL" id="SFT51227.1"/>
    </source>
</evidence>
<evidence type="ECO:0000256" key="1">
    <source>
        <dbReference type="SAM" id="Phobius"/>
    </source>
</evidence>
<keyword evidence="1" id="KW-0472">Membrane</keyword>
<accession>A0A1I6YLG5</accession>
<proteinExistence type="predicted"/>
<dbReference type="OrthoDB" id="9809670at2"/>
<protein>
    <submittedName>
        <fullName evidence="4">Two component regulator propeller</fullName>
    </submittedName>
</protein>
<keyword evidence="2" id="KW-0732">Signal</keyword>
<feature type="domain" description="Signal transduction histidine kinase internal region" evidence="3">
    <location>
        <begin position="750"/>
        <end position="823"/>
    </location>
</feature>